<sequence>MHQCNLYKFRDLDLNVTYWKGRVVVNIIELSCDLQSRITQVQESDSKVRKMVGRLEISIAIDGVILYDGRICILDDFEVKRLILEEAHNSGFSIHRGSTKIASKADKIALVIINPVVEMRAYHHGFVGGLPRTQGEYDSIWVIMDCLTKSAYSIPVKTTYKTPQYAKLFILEIMKLHGVPVNIVSDRDTRFPLNFWKAFKKVLGIECEQKLEAKILEVE</sequence>
<reference evidence="1 2" key="2">
    <citation type="journal article" date="2017" name="Front. Plant Sci.">
        <title>Gene Classification and Mining of Molecular Markers Useful in Red Clover (Trifolium pratense) Breeding.</title>
        <authorList>
            <person name="Istvanek J."/>
            <person name="Dluhosova J."/>
            <person name="Dluhos P."/>
            <person name="Patkova L."/>
            <person name="Nedelnik J."/>
            <person name="Repkova J."/>
        </authorList>
    </citation>
    <scope>NUCLEOTIDE SEQUENCE [LARGE SCALE GENOMIC DNA]</scope>
    <source>
        <strain evidence="2">cv. Tatra</strain>
        <tissue evidence="1">Young leaves</tissue>
    </source>
</reference>
<comment type="caution">
    <text evidence="1">The sequence shown here is derived from an EMBL/GenBank/DDBJ whole genome shotgun (WGS) entry which is preliminary data.</text>
</comment>
<dbReference type="InterPro" id="IPR012337">
    <property type="entry name" value="RNaseH-like_sf"/>
</dbReference>
<dbReference type="Gene3D" id="3.30.420.10">
    <property type="entry name" value="Ribonuclease H-like superfamily/Ribonuclease H"/>
    <property type="match status" value="1"/>
</dbReference>
<name>A0A2K3L740_TRIPR</name>
<proteinExistence type="predicted"/>
<dbReference type="AlphaFoldDB" id="A0A2K3L740"/>
<evidence type="ECO:0000313" key="1">
    <source>
        <dbReference type="EMBL" id="PNX74349.1"/>
    </source>
</evidence>
<protein>
    <submittedName>
        <fullName evidence="1">Retrotransposon-related protein</fullName>
    </submittedName>
</protein>
<dbReference type="InterPro" id="IPR036397">
    <property type="entry name" value="RNaseH_sf"/>
</dbReference>
<dbReference type="EMBL" id="ASHM01027379">
    <property type="protein sequence ID" value="PNX74349.1"/>
    <property type="molecule type" value="Genomic_DNA"/>
</dbReference>
<dbReference type="STRING" id="57577.A0A2K3L740"/>
<organism evidence="1 2">
    <name type="scientific">Trifolium pratense</name>
    <name type="common">Red clover</name>
    <dbReference type="NCBI Taxonomy" id="57577"/>
    <lineage>
        <taxon>Eukaryota</taxon>
        <taxon>Viridiplantae</taxon>
        <taxon>Streptophyta</taxon>
        <taxon>Embryophyta</taxon>
        <taxon>Tracheophyta</taxon>
        <taxon>Spermatophyta</taxon>
        <taxon>Magnoliopsida</taxon>
        <taxon>eudicotyledons</taxon>
        <taxon>Gunneridae</taxon>
        <taxon>Pentapetalae</taxon>
        <taxon>rosids</taxon>
        <taxon>fabids</taxon>
        <taxon>Fabales</taxon>
        <taxon>Fabaceae</taxon>
        <taxon>Papilionoideae</taxon>
        <taxon>50 kb inversion clade</taxon>
        <taxon>NPAAA clade</taxon>
        <taxon>Hologalegina</taxon>
        <taxon>IRL clade</taxon>
        <taxon>Trifolieae</taxon>
        <taxon>Trifolium</taxon>
    </lineage>
</organism>
<gene>
    <name evidence="1" type="ORF">L195_g030267</name>
</gene>
<dbReference type="SUPFAM" id="SSF53098">
    <property type="entry name" value="Ribonuclease H-like"/>
    <property type="match status" value="1"/>
</dbReference>
<dbReference type="Proteomes" id="UP000236291">
    <property type="component" value="Unassembled WGS sequence"/>
</dbReference>
<dbReference type="PANTHER" id="PTHR35046">
    <property type="entry name" value="ZINC KNUCKLE (CCHC-TYPE) FAMILY PROTEIN"/>
    <property type="match status" value="1"/>
</dbReference>
<evidence type="ECO:0000313" key="2">
    <source>
        <dbReference type="Proteomes" id="UP000236291"/>
    </source>
</evidence>
<reference evidence="1 2" key="1">
    <citation type="journal article" date="2014" name="Am. J. Bot.">
        <title>Genome assembly and annotation for red clover (Trifolium pratense; Fabaceae).</title>
        <authorList>
            <person name="Istvanek J."/>
            <person name="Jaros M."/>
            <person name="Krenek A."/>
            <person name="Repkova J."/>
        </authorList>
    </citation>
    <scope>NUCLEOTIDE SEQUENCE [LARGE SCALE GENOMIC DNA]</scope>
    <source>
        <strain evidence="2">cv. Tatra</strain>
        <tissue evidence="1">Young leaves</tissue>
    </source>
</reference>
<dbReference type="PANTHER" id="PTHR35046:SF18">
    <property type="entry name" value="RNA-DIRECTED DNA POLYMERASE"/>
    <property type="match status" value="1"/>
</dbReference>
<accession>A0A2K3L740</accession>
<dbReference type="GO" id="GO:0003676">
    <property type="term" value="F:nucleic acid binding"/>
    <property type="evidence" value="ECO:0007669"/>
    <property type="project" value="InterPro"/>
</dbReference>